<keyword evidence="10" id="KW-1185">Reference proteome</keyword>
<dbReference type="InterPro" id="IPR056179">
    <property type="entry name" value="DHQS_C"/>
</dbReference>
<keyword evidence="3" id="KW-0479">Metal-binding</keyword>
<keyword evidence="4" id="KW-0520">NAD</keyword>
<comment type="cofactor">
    <cofactor evidence="2">
        <name>Co(2+)</name>
        <dbReference type="ChEBI" id="CHEBI:48828"/>
    </cofactor>
</comment>
<dbReference type="KEGG" id="glz:GLAREA_02377"/>
<evidence type="ECO:0000256" key="3">
    <source>
        <dbReference type="ARBA" id="ARBA00022723"/>
    </source>
</evidence>
<dbReference type="SUPFAM" id="SSF56796">
    <property type="entry name" value="Dehydroquinate synthase-like"/>
    <property type="match status" value="1"/>
</dbReference>
<comment type="cofactor">
    <cofactor evidence="1">
        <name>NAD(+)</name>
        <dbReference type="ChEBI" id="CHEBI:57540"/>
    </cofactor>
</comment>
<dbReference type="PANTHER" id="PTHR43622">
    <property type="entry name" value="3-DEHYDROQUINATE SYNTHASE"/>
    <property type="match status" value="1"/>
</dbReference>
<dbReference type="eggNOG" id="KOG0692">
    <property type="taxonomic scope" value="Eukaryota"/>
</dbReference>
<dbReference type="PANTHER" id="PTHR43622:SF1">
    <property type="entry name" value="3-DEHYDROQUINATE SYNTHASE"/>
    <property type="match status" value="1"/>
</dbReference>
<dbReference type="OMA" id="TMSETIY"/>
<dbReference type="EMBL" id="KE145370">
    <property type="protein sequence ID" value="EPE26464.1"/>
    <property type="molecule type" value="Genomic_DNA"/>
</dbReference>
<evidence type="ECO:0000256" key="4">
    <source>
        <dbReference type="ARBA" id="ARBA00023027"/>
    </source>
</evidence>
<dbReference type="InterPro" id="IPR050071">
    <property type="entry name" value="Dehydroquinate_synthase"/>
</dbReference>
<evidence type="ECO:0000256" key="6">
    <source>
        <dbReference type="ARBA" id="ARBA00023285"/>
    </source>
</evidence>
<dbReference type="GO" id="GO:0009073">
    <property type="term" value="P:aromatic amino acid family biosynthetic process"/>
    <property type="evidence" value="ECO:0007669"/>
    <property type="project" value="InterPro"/>
</dbReference>
<dbReference type="OrthoDB" id="5324007at2759"/>
<dbReference type="RefSeq" id="XP_008085654.1">
    <property type="nucleotide sequence ID" value="XM_008087463.1"/>
</dbReference>
<dbReference type="STRING" id="1116229.S3CMM6"/>
<organism evidence="9 10">
    <name type="scientific">Glarea lozoyensis (strain ATCC 20868 / MF5171)</name>
    <dbReference type="NCBI Taxonomy" id="1116229"/>
    <lineage>
        <taxon>Eukaryota</taxon>
        <taxon>Fungi</taxon>
        <taxon>Dikarya</taxon>
        <taxon>Ascomycota</taxon>
        <taxon>Pezizomycotina</taxon>
        <taxon>Leotiomycetes</taxon>
        <taxon>Helotiales</taxon>
        <taxon>Helotiaceae</taxon>
        <taxon>Glarea</taxon>
    </lineage>
</organism>
<proteinExistence type="predicted"/>
<evidence type="ECO:0000313" key="10">
    <source>
        <dbReference type="Proteomes" id="UP000016922"/>
    </source>
</evidence>
<evidence type="ECO:0000256" key="5">
    <source>
        <dbReference type="ARBA" id="ARBA00023239"/>
    </source>
</evidence>
<dbReference type="InterPro" id="IPR030960">
    <property type="entry name" value="DHQS/DOIS_N"/>
</dbReference>
<dbReference type="Gene3D" id="3.40.50.1970">
    <property type="match status" value="1"/>
</dbReference>
<accession>S3CMM6</accession>
<dbReference type="HOGENOM" id="CLU_001201_0_1_1"/>
<name>S3CMM6_GLAL2</name>
<dbReference type="Proteomes" id="UP000016922">
    <property type="component" value="Unassembled WGS sequence"/>
</dbReference>
<dbReference type="GeneID" id="19461434"/>
<evidence type="ECO:0000256" key="1">
    <source>
        <dbReference type="ARBA" id="ARBA00001911"/>
    </source>
</evidence>
<dbReference type="InterPro" id="IPR030963">
    <property type="entry name" value="DHQ_synth_fam"/>
</dbReference>
<dbReference type="GO" id="GO:0003856">
    <property type="term" value="F:3-dehydroquinate synthase activity"/>
    <property type="evidence" value="ECO:0007669"/>
    <property type="project" value="TreeGrafter"/>
</dbReference>
<keyword evidence="5" id="KW-0456">Lyase</keyword>
<evidence type="ECO:0000313" key="9">
    <source>
        <dbReference type="EMBL" id="EPE26464.1"/>
    </source>
</evidence>
<keyword evidence="6" id="KW-0170">Cobalt</keyword>
<feature type="domain" description="3-dehydroquinate synthase C-terminal" evidence="8">
    <location>
        <begin position="190"/>
        <end position="326"/>
    </location>
</feature>
<dbReference type="Gene3D" id="1.20.1090.10">
    <property type="entry name" value="Dehydroquinate synthase-like - alpha domain"/>
    <property type="match status" value="1"/>
</dbReference>
<evidence type="ECO:0000259" key="7">
    <source>
        <dbReference type="Pfam" id="PF01761"/>
    </source>
</evidence>
<sequence>MSILEFKNPYPSLPPTKVSLLHTSKLDATALANIGFFSTVDRESTHILLTDSNVAASMLDELKDMFNNLRIKIHPVIVVPGESSKTIQAYTHVLDACADVGITKESTVIGIGGGVVKDLSGFLASTFLRGLNLVLMPTTVLAQVDAAIDWRHSLNLPHGKNLIGSILAPAEILINAGFLKSLNDRWIRDGLAESIKIALCQSPDFLTLLSQANPSDFTWLCRVIDISVSEKIVAMNRDSAPDQAMLVYGHAIGHAIEHLAEGELGHGEAISIGMCVTAELSLLAGLSDELTLKAHYNAFTAFGLPTIVPDKYDLHQIWSVIRADKRFRGDKMCAPAVKTIGTLVADGNGKCFLPFGAEIVIRALELNKSRGKTIGKFVQN</sequence>
<protein>
    <submittedName>
        <fullName evidence="9">Dehydroquinate synthase-like protein</fullName>
    </submittedName>
</protein>
<dbReference type="PIRSF" id="PIRSF001455">
    <property type="entry name" value="DHQ_synth"/>
    <property type="match status" value="1"/>
</dbReference>
<dbReference type="Pfam" id="PF01761">
    <property type="entry name" value="DHQ_synthase"/>
    <property type="match status" value="1"/>
</dbReference>
<feature type="domain" description="3-dehydroquinate synthase N-terminal" evidence="7">
    <location>
        <begin position="77"/>
        <end position="187"/>
    </location>
</feature>
<reference evidence="9 10" key="1">
    <citation type="journal article" date="2013" name="BMC Genomics">
        <title>Genomics-driven discovery of the pneumocandin biosynthetic gene cluster in the fungus Glarea lozoyensis.</title>
        <authorList>
            <person name="Chen L."/>
            <person name="Yue Q."/>
            <person name="Zhang X."/>
            <person name="Xiang M."/>
            <person name="Wang C."/>
            <person name="Li S."/>
            <person name="Che Y."/>
            <person name="Ortiz-Lopez F.J."/>
            <person name="Bills G.F."/>
            <person name="Liu X."/>
            <person name="An Z."/>
        </authorList>
    </citation>
    <scope>NUCLEOTIDE SEQUENCE [LARGE SCALE GENOMIC DNA]</scope>
    <source>
        <strain evidence="10">ATCC 20868 / MF5171</strain>
    </source>
</reference>
<dbReference type="Pfam" id="PF24621">
    <property type="entry name" value="DHQS_C"/>
    <property type="match status" value="1"/>
</dbReference>
<evidence type="ECO:0000256" key="2">
    <source>
        <dbReference type="ARBA" id="ARBA00001941"/>
    </source>
</evidence>
<gene>
    <name evidence="9" type="ORF">GLAREA_02377</name>
</gene>
<dbReference type="CDD" id="cd08197">
    <property type="entry name" value="DOIS"/>
    <property type="match status" value="1"/>
</dbReference>
<dbReference type="AlphaFoldDB" id="S3CMM6"/>
<evidence type="ECO:0000259" key="8">
    <source>
        <dbReference type="Pfam" id="PF24621"/>
    </source>
</evidence>
<dbReference type="GO" id="GO:0046872">
    <property type="term" value="F:metal ion binding"/>
    <property type="evidence" value="ECO:0007669"/>
    <property type="project" value="UniProtKB-KW"/>
</dbReference>